<organism evidence="13 14">
    <name type="scientific">Owenia fusiformis</name>
    <name type="common">Polychaete worm</name>
    <dbReference type="NCBI Taxonomy" id="6347"/>
    <lineage>
        <taxon>Eukaryota</taxon>
        <taxon>Metazoa</taxon>
        <taxon>Spiralia</taxon>
        <taxon>Lophotrochozoa</taxon>
        <taxon>Annelida</taxon>
        <taxon>Polychaeta</taxon>
        <taxon>Sedentaria</taxon>
        <taxon>Canalipalpata</taxon>
        <taxon>Sabellida</taxon>
        <taxon>Oweniida</taxon>
        <taxon>Oweniidae</taxon>
        <taxon>Owenia</taxon>
    </lineage>
</organism>
<dbReference type="SUPFAM" id="SSF49854">
    <property type="entry name" value="Spermadhesin, CUB domain"/>
    <property type="match status" value="1"/>
</dbReference>
<keyword evidence="5 8" id="KW-0482">Metalloprotease</keyword>
<keyword evidence="9" id="KW-0732">Signal</keyword>
<dbReference type="InterPro" id="IPR001506">
    <property type="entry name" value="Peptidase_M12A"/>
</dbReference>
<dbReference type="InterPro" id="IPR000859">
    <property type="entry name" value="CUB_dom"/>
</dbReference>
<dbReference type="InterPro" id="IPR035914">
    <property type="entry name" value="Sperma_CUB_dom_sf"/>
</dbReference>
<keyword evidence="6" id="KW-1015">Disulfide bond</keyword>
<dbReference type="AlphaFoldDB" id="A0A8S4NXQ9"/>
<keyword evidence="14" id="KW-1185">Reference proteome</keyword>
<dbReference type="PROSITE" id="PS01186">
    <property type="entry name" value="EGF_2"/>
    <property type="match status" value="1"/>
</dbReference>
<feature type="domain" description="CUB" evidence="11">
    <location>
        <begin position="460"/>
        <end position="582"/>
    </location>
</feature>
<comment type="caution">
    <text evidence="13">The sequence shown here is derived from an EMBL/GenBank/DDBJ whole genome shotgun (WGS) entry which is preliminary data.</text>
</comment>
<evidence type="ECO:0000313" key="14">
    <source>
        <dbReference type="Proteomes" id="UP000749559"/>
    </source>
</evidence>
<evidence type="ECO:0000256" key="4">
    <source>
        <dbReference type="ARBA" id="ARBA00022833"/>
    </source>
</evidence>
<protein>
    <recommendedName>
        <fullName evidence="9">Metalloendopeptidase</fullName>
        <ecNumber evidence="9">3.4.24.-</ecNumber>
    </recommendedName>
</protein>
<dbReference type="SMART" id="SM00235">
    <property type="entry name" value="ZnMc"/>
    <property type="match status" value="1"/>
</dbReference>
<evidence type="ECO:0000313" key="13">
    <source>
        <dbReference type="EMBL" id="CAH1785817.1"/>
    </source>
</evidence>
<evidence type="ECO:0000259" key="12">
    <source>
        <dbReference type="PROSITE" id="PS51864"/>
    </source>
</evidence>
<dbReference type="Gene3D" id="3.40.390.10">
    <property type="entry name" value="Collagenase (Catalytic Domain)"/>
    <property type="match status" value="1"/>
</dbReference>
<keyword evidence="1 8" id="KW-0645">Protease</keyword>
<dbReference type="PANTHER" id="PTHR10127">
    <property type="entry name" value="DISCOIDIN, CUB, EGF, LAMININ , AND ZINC METALLOPROTEASE DOMAIN CONTAINING"/>
    <property type="match status" value="1"/>
</dbReference>
<accession>A0A8S4NXQ9</accession>
<dbReference type="CDD" id="cd00041">
    <property type="entry name" value="CUB"/>
    <property type="match status" value="1"/>
</dbReference>
<dbReference type="EC" id="3.4.24.-" evidence="9"/>
<dbReference type="InterPro" id="IPR034035">
    <property type="entry name" value="Astacin-like_dom"/>
</dbReference>
<evidence type="ECO:0000256" key="1">
    <source>
        <dbReference type="ARBA" id="ARBA00022670"/>
    </source>
</evidence>
<evidence type="ECO:0000256" key="10">
    <source>
        <dbReference type="SAM" id="MobiDB-lite"/>
    </source>
</evidence>
<dbReference type="EMBL" id="CAIIXF020000006">
    <property type="protein sequence ID" value="CAH1785817.1"/>
    <property type="molecule type" value="Genomic_DNA"/>
</dbReference>
<dbReference type="InterPro" id="IPR024079">
    <property type="entry name" value="MetalloPept_cat_dom_sf"/>
</dbReference>
<dbReference type="GO" id="GO:0004222">
    <property type="term" value="F:metalloendopeptidase activity"/>
    <property type="evidence" value="ECO:0007669"/>
    <property type="project" value="UniProtKB-UniRule"/>
</dbReference>
<evidence type="ECO:0000256" key="8">
    <source>
        <dbReference type="PROSITE-ProRule" id="PRU01211"/>
    </source>
</evidence>
<keyword evidence="4 8" id="KW-0862">Zinc</keyword>
<dbReference type="GO" id="GO:0008270">
    <property type="term" value="F:zinc ion binding"/>
    <property type="evidence" value="ECO:0007669"/>
    <property type="project" value="UniProtKB-UniRule"/>
</dbReference>
<name>A0A8S4NXQ9_OWEFU</name>
<dbReference type="PROSITE" id="PS51864">
    <property type="entry name" value="ASTACIN"/>
    <property type="match status" value="1"/>
</dbReference>
<evidence type="ECO:0000256" key="5">
    <source>
        <dbReference type="ARBA" id="ARBA00023049"/>
    </source>
</evidence>
<evidence type="ECO:0000256" key="3">
    <source>
        <dbReference type="ARBA" id="ARBA00022801"/>
    </source>
</evidence>
<sequence length="616" mass="70132">MDCRILWILLQVLATGLFSDEKEINISNVQETKDELQEDELKVMFNSEDDEKGIKGINGNIEAKSKVAKIRDSGTGVSVWYNNTNIVPLARKRKVYKRLTKDLEMFLHGQRLRDRLEVWKTLAIMQKIIATIMGRPESRFNVEESDLYEGDVVLRVEDLLDEVHNLEENFEIIASSVTRKFETSQTDPIDNARNELKKLKQRLQRRSQKHSSSMRRNKRSILTKNSPRKRVYTYRISKSYNTSETDRIVQGMVGWANHTCLSFKPWVRGKKLDLFFFRGRKCSSPIGVKGTNRISLDTGCLTPGLIQHEIGHSLGLIHQHSRPDRNTHIKILFSRIRHKLSPFVKSSWTRTNPFGVPYDLSSVMHYPSAAFGISPRTITMETIDKEKRGVIGQRNGISFWDARVINMYYCSNQCVVGGLDAGDCNNYGYLHPGNCQICLCQDGWSGTRCSSIQEGSPEPCGGEVVAMEQPQFLNSPGFNQTNYTHGQQCSWLITTTPGDVILMKFIDNFGIIPPQGTRVRTCEDYVEIRYKHLATVGPRFCGSTRPTQIFISHSNRVMVLFRANNPITTSGDQGFKLEYTRVRCGGCTSTLPISQPVCQRTTQHDCSVQVRYASQF</sequence>
<feature type="binding site" evidence="8">
    <location>
        <position position="312"/>
    </location>
    <ligand>
        <name>Zn(2+)</name>
        <dbReference type="ChEBI" id="CHEBI:29105"/>
        <note>catalytic</note>
    </ligand>
</feature>
<dbReference type="PRINTS" id="PR00480">
    <property type="entry name" value="ASTACIN"/>
</dbReference>
<reference evidence="13" key="1">
    <citation type="submission" date="2022-03" db="EMBL/GenBank/DDBJ databases">
        <authorList>
            <person name="Martin C."/>
        </authorList>
    </citation>
    <scope>NUCLEOTIDE SEQUENCE</scope>
</reference>
<evidence type="ECO:0000256" key="2">
    <source>
        <dbReference type="ARBA" id="ARBA00022723"/>
    </source>
</evidence>
<dbReference type="Pfam" id="PF01400">
    <property type="entry name" value="Astacin"/>
    <property type="match status" value="1"/>
</dbReference>
<dbReference type="Proteomes" id="UP000749559">
    <property type="component" value="Unassembled WGS sequence"/>
</dbReference>
<dbReference type="OrthoDB" id="6156706at2759"/>
<dbReference type="InterPro" id="IPR000742">
    <property type="entry name" value="EGF"/>
</dbReference>
<dbReference type="PANTHER" id="PTHR10127:SF780">
    <property type="entry name" value="METALLOENDOPEPTIDASE"/>
    <property type="match status" value="1"/>
</dbReference>
<dbReference type="PROSITE" id="PS01180">
    <property type="entry name" value="CUB"/>
    <property type="match status" value="1"/>
</dbReference>
<comment type="cofactor">
    <cofactor evidence="8 9">
        <name>Zn(2+)</name>
        <dbReference type="ChEBI" id="CHEBI:29105"/>
    </cofactor>
    <text evidence="8 9">Binds 1 zinc ion per subunit.</text>
</comment>
<feature type="chain" id="PRO_5035967846" description="Metalloendopeptidase" evidence="9">
    <location>
        <begin position="20"/>
        <end position="616"/>
    </location>
</feature>
<dbReference type="SMART" id="SM00042">
    <property type="entry name" value="CUB"/>
    <property type="match status" value="1"/>
</dbReference>
<feature type="region of interest" description="Disordered" evidence="10">
    <location>
        <begin position="199"/>
        <end position="222"/>
    </location>
</feature>
<evidence type="ECO:0000256" key="6">
    <source>
        <dbReference type="ARBA" id="ARBA00023157"/>
    </source>
</evidence>
<feature type="binding site" evidence="8">
    <location>
        <position position="318"/>
    </location>
    <ligand>
        <name>Zn(2+)</name>
        <dbReference type="ChEBI" id="CHEBI:29105"/>
        <note>catalytic</note>
    </ligand>
</feature>
<dbReference type="CDD" id="cd04280">
    <property type="entry name" value="ZnMc_astacin_like"/>
    <property type="match status" value="1"/>
</dbReference>
<dbReference type="InterPro" id="IPR006026">
    <property type="entry name" value="Peptidase_Metallo"/>
</dbReference>
<dbReference type="Gene3D" id="2.60.120.290">
    <property type="entry name" value="Spermadhesin, CUB domain"/>
    <property type="match status" value="1"/>
</dbReference>
<dbReference type="Pfam" id="PF00431">
    <property type="entry name" value="CUB"/>
    <property type="match status" value="1"/>
</dbReference>
<feature type="binding site" evidence="8">
    <location>
        <position position="308"/>
    </location>
    <ligand>
        <name>Zn(2+)</name>
        <dbReference type="ChEBI" id="CHEBI:29105"/>
        <note>catalytic</note>
    </ligand>
</feature>
<feature type="signal peptide" evidence="9">
    <location>
        <begin position="1"/>
        <end position="19"/>
    </location>
</feature>
<gene>
    <name evidence="13" type="ORF">OFUS_LOCUS11823</name>
</gene>
<dbReference type="SUPFAM" id="SSF55486">
    <property type="entry name" value="Metalloproteases ('zincins'), catalytic domain"/>
    <property type="match status" value="1"/>
</dbReference>
<evidence type="ECO:0000259" key="11">
    <source>
        <dbReference type="PROSITE" id="PS01180"/>
    </source>
</evidence>
<feature type="active site" evidence="8">
    <location>
        <position position="309"/>
    </location>
</feature>
<dbReference type="PROSITE" id="PS00022">
    <property type="entry name" value="EGF_1"/>
    <property type="match status" value="1"/>
</dbReference>
<keyword evidence="3 8" id="KW-0378">Hydrolase</keyword>
<keyword evidence="2 8" id="KW-0479">Metal-binding</keyword>
<feature type="non-terminal residue" evidence="13">
    <location>
        <position position="616"/>
    </location>
</feature>
<comment type="caution">
    <text evidence="7">Lacks conserved residue(s) required for the propagation of feature annotation.</text>
</comment>
<proteinExistence type="predicted"/>
<feature type="domain" description="Peptidase M12A" evidence="12">
    <location>
        <begin position="219"/>
        <end position="411"/>
    </location>
</feature>
<evidence type="ECO:0000256" key="7">
    <source>
        <dbReference type="PROSITE-ProRule" id="PRU00059"/>
    </source>
</evidence>
<evidence type="ECO:0000256" key="9">
    <source>
        <dbReference type="RuleBase" id="RU361183"/>
    </source>
</evidence>
<dbReference type="GO" id="GO:0006508">
    <property type="term" value="P:proteolysis"/>
    <property type="evidence" value="ECO:0007669"/>
    <property type="project" value="UniProtKB-KW"/>
</dbReference>